<dbReference type="Proteomes" id="UP000692816">
    <property type="component" value="Unassembled WGS sequence"/>
</dbReference>
<evidence type="ECO:0000313" key="4">
    <source>
        <dbReference type="Proteomes" id="UP000692816"/>
    </source>
</evidence>
<evidence type="ECO:0000313" key="3">
    <source>
        <dbReference type="EMBL" id="MBO1429303.1"/>
    </source>
</evidence>
<dbReference type="PROSITE" id="PS50995">
    <property type="entry name" value="HTH_MARR_2"/>
    <property type="match status" value="1"/>
</dbReference>
<dbReference type="PRINTS" id="PR00598">
    <property type="entry name" value="HTHMARR"/>
</dbReference>
<gene>
    <name evidence="3" type="ORF">J4P68_07635</name>
</gene>
<dbReference type="SUPFAM" id="SSF46785">
    <property type="entry name" value="Winged helix' DNA-binding domain"/>
    <property type="match status" value="1"/>
</dbReference>
<evidence type="ECO:0000256" key="1">
    <source>
        <dbReference type="SAM" id="MobiDB-lite"/>
    </source>
</evidence>
<dbReference type="InterPro" id="IPR036388">
    <property type="entry name" value="WH-like_DNA-bd_sf"/>
</dbReference>
<dbReference type="RefSeq" id="WP_207831594.1">
    <property type="nucleotide sequence ID" value="NZ_CP088282.1"/>
</dbReference>
<dbReference type="Gene3D" id="1.10.10.10">
    <property type="entry name" value="Winged helix-like DNA-binding domain superfamily/Winged helix DNA-binding domain"/>
    <property type="match status" value="1"/>
</dbReference>
<name>A0ABS3MCW2_9BRAD</name>
<comment type="caution">
    <text evidence="3">The sequence shown here is derived from an EMBL/GenBank/DDBJ whole genome shotgun (WGS) entry which is preliminary data.</text>
</comment>
<feature type="region of interest" description="Disordered" evidence="1">
    <location>
        <begin position="160"/>
        <end position="181"/>
    </location>
</feature>
<dbReference type="EMBL" id="JAGEPA010000001">
    <property type="protein sequence ID" value="MBO1429303.1"/>
    <property type="molecule type" value="Genomic_DNA"/>
</dbReference>
<dbReference type="Pfam" id="PF12802">
    <property type="entry name" value="MarR_2"/>
    <property type="match status" value="1"/>
</dbReference>
<dbReference type="PANTHER" id="PTHR33164">
    <property type="entry name" value="TRANSCRIPTIONAL REGULATOR, MARR FAMILY"/>
    <property type="match status" value="1"/>
</dbReference>
<keyword evidence="4" id="KW-1185">Reference proteome</keyword>
<dbReference type="InterPro" id="IPR036390">
    <property type="entry name" value="WH_DNA-bd_sf"/>
</dbReference>
<evidence type="ECO:0000259" key="2">
    <source>
        <dbReference type="PROSITE" id="PS50995"/>
    </source>
</evidence>
<sequence length="181" mass="20364">MKKQSSTNSTRSEVKVEMARMPLASRPGYLVRRLHQIHSAIFLEECQEFGITPVQYGLITTLLNNPGIDQVTLGGEVGIDRTNVADVLNRLSERGLVRRERSQTDRRSMVAFLTKEGEAVADKMYDSMRRAQDRFLAPLRPEFRAAFLAMVTELIEGNSKYSLPDTNSASARRKSAASRDE</sequence>
<protein>
    <submittedName>
        <fullName evidence="3">MarR family transcriptional regulator</fullName>
    </submittedName>
</protein>
<organism evidence="3 4">
    <name type="scientific">Bradyrhizobium quebecense</name>
    <dbReference type="NCBI Taxonomy" id="2748629"/>
    <lineage>
        <taxon>Bacteria</taxon>
        <taxon>Pseudomonadati</taxon>
        <taxon>Pseudomonadota</taxon>
        <taxon>Alphaproteobacteria</taxon>
        <taxon>Hyphomicrobiales</taxon>
        <taxon>Nitrobacteraceae</taxon>
        <taxon>Bradyrhizobium</taxon>
    </lineage>
</organism>
<feature type="domain" description="HTH marR-type" evidence="2">
    <location>
        <begin position="27"/>
        <end position="156"/>
    </location>
</feature>
<dbReference type="InterPro" id="IPR000835">
    <property type="entry name" value="HTH_MarR-typ"/>
</dbReference>
<reference evidence="3" key="1">
    <citation type="journal article" date="2021" name="Int. J. Syst. Evol. Microbiol.">
        <title>Bradyrhizobium septentrionale sp. nov. (sv. septentrionale) and Bradyrhizobium quebecense sp. nov. (sv. septentrionale) associated with legumes native to Canada possess rearranged symbiosis genes and numerous insertion sequences.</title>
        <authorList>
            <person name="Bromfield E.S.P."/>
            <person name="Cloutier S."/>
        </authorList>
    </citation>
    <scope>NUCLEOTIDE SEQUENCE</scope>
    <source>
        <strain evidence="3">12S5</strain>
    </source>
</reference>
<dbReference type="SMART" id="SM00347">
    <property type="entry name" value="HTH_MARR"/>
    <property type="match status" value="1"/>
</dbReference>
<accession>A0ABS3MCW2</accession>
<dbReference type="PANTHER" id="PTHR33164:SF95">
    <property type="entry name" value="TRANSCRIPTIONAL REGULATOR"/>
    <property type="match status" value="1"/>
</dbReference>
<dbReference type="InterPro" id="IPR039422">
    <property type="entry name" value="MarR/SlyA-like"/>
</dbReference>
<proteinExistence type="predicted"/>
<feature type="compositionally biased region" description="Basic residues" evidence="1">
    <location>
        <begin position="171"/>
        <end position="181"/>
    </location>
</feature>